<dbReference type="AlphaFoldDB" id="A0A162U576"/>
<organism evidence="1 2">
    <name type="scientific">Phycomyces blakesleeanus (strain ATCC 8743b / DSM 1359 / FGSC 10004 / NBRC 33097 / NRRL 1555)</name>
    <dbReference type="NCBI Taxonomy" id="763407"/>
    <lineage>
        <taxon>Eukaryota</taxon>
        <taxon>Fungi</taxon>
        <taxon>Fungi incertae sedis</taxon>
        <taxon>Mucoromycota</taxon>
        <taxon>Mucoromycotina</taxon>
        <taxon>Mucoromycetes</taxon>
        <taxon>Mucorales</taxon>
        <taxon>Phycomycetaceae</taxon>
        <taxon>Phycomyces</taxon>
    </lineage>
</organism>
<dbReference type="InParanoid" id="A0A162U576"/>
<dbReference type="GeneID" id="29002086"/>
<evidence type="ECO:0000313" key="1">
    <source>
        <dbReference type="EMBL" id="OAD73532.1"/>
    </source>
</evidence>
<accession>A0A162U576</accession>
<dbReference type="VEuPathDB" id="FungiDB:PHYBLDRAFT_63779"/>
<evidence type="ECO:0000313" key="2">
    <source>
        <dbReference type="Proteomes" id="UP000077315"/>
    </source>
</evidence>
<sequence length="108" mass="12447">MIISIYREFIYISYSTLDMRNCENSNIAGHIMREHEPILAFGSHLHNTGLNVWYMLVPEISQSDFLISRLKKVADMSLCSAIRGTATFKESVIIRGFQQSFKLLNLNF</sequence>
<dbReference type="EMBL" id="KV440981">
    <property type="protein sequence ID" value="OAD73532.1"/>
    <property type="molecule type" value="Genomic_DNA"/>
</dbReference>
<protein>
    <submittedName>
        <fullName evidence="1">Uncharacterized protein</fullName>
    </submittedName>
</protein>
<dbReference type="Proteomes" id="UP000077315">
    <property type="component" value="Unassembled WGS sequence"/>
</dbReference>
<dbReference type="RefSeq" id="XP_018291572.1">
    <property type="nucleotide sequence ID" value="XM_018441180.1"/>
</dbReference>
<keyword evidence="2" id="KW-1185">Reference proteome</keyword>
<name>A0A162U576_PHYB8</name>
<gene>
    <name evidence="1" type="ORF">PHYBLDRAFT_63779</name>
</gene>
<proteinExistence type="predicted"/>
<reference evidence="2" key="1">
    <citation type="submission" date="2015-06" db="EMBL/GenBank/DDBJ databases">
        <title>Expansion of signal transduction pathways in fungi by whole-genome duplication.</title>
        <authorList>
            <consortium name="DOE Joint Genome Institute"/>
            <person name="Corrochano L.M."/>
            <person name="Kuo A."/>
            <person name="Marcet-Houben M."/>
            <person name="Polaino S."/>
            <person name="Salamov A."/>
            <person name="Villalobos J.M."/>
            <person name="Alvarez M.I."/>
            <person name="Avalos J."/>
            <person name="Benito E.P."/>
            <person name="Benoit I."/>
            <person name="Burger G."/>
            <person name="Camino L.P."/>
            <person name="Canovas D."/>
            <person name="Cerda-Olmedo E."/>
            <person name="Cheng J.-F."/>
            <person name="Dominguez A."/>
            <person name="Elias M."/>
            <person name="Eslava A.P."/>
            <person name="Glaser F."/>
            <person name="Grimwood J."/>
            <person name="Gutierrez G."/>
            <person name="Heitman J."/>
            <person name="Henrissat B."/>
            <person name="Iturriaga E.A."/>
            <person name="Lang B.F."/>
            <person name="Lavin J.L."/>
            <person name="Lee S."/>
            <person name="Li W."/>
            <person name="Lindquist E."/>
            <person name="Lopez-Garcia S."/>
            <person name="Luque E.M."/>
            <person name="Marcos A.T."/>
            <person name="Martin J."/>
            <person name="McCluskey K."/>
            <person name="Medina H.R."/>
            <person name="Miralles-Duran A."/>
            <person name="Miyazaki A."/>
            <person name="Munoz-Torres E."/>
            <person name="Oguiza J.A."/>
            <person name="Ohm R."/>
            <person name="Olmedo M."/>
            <person name="Orejas M."/>
            <person name="Ortiz-Castellanos L."/>
            <person name="Pisabarro A.G."/>
            <person name="Rodriguez-Romero J."/>
            <person name="Ruiz-Herrera J."/>
            <person name="Ruiz-Vazquez R."/>
            <person name="Sanz C."/>
            <person name="Schackwitz W."/>
            <person name="Schmutz J."/>
            <person name="Shahriari M."/>
            <person name="Shelest E."/>
            <person name="Silva-Franco F."/>
            <person name="Soanes D."/>
            <person name="Syed K."/>
            <person name="Tagua V.G."/>
            <person name="Talbot N.J."/>
            <person name="Thon M."/>
            <person name="De vries R.P."/>
            <person name="Wiebenga A."/>
            <person name="Yadav J.S."/>
            <person name="Braun E.L."/>
            <person name="Baker S."/>
            <person name="Garre V."/>
            <person name="Horwitz B."/>
            <person name="Torres-Martinez S."/>
            <person name="Idnurm A."/>
            <person name="Herrera-Estrella A."/>
            <person name="Gabaldon T."/>
            <person name="Grigoriev I.V."/>
        </authorList>
    </citation>
    <scope>NUCLEOTIDE SEQUENCE [LARGE SCALE GENOMIC DNA]</scope>
    <source>
        <strain evidence="2">NRRL 1555(-)</strain>
    </source>
</reference>